<feature type="compositionally biased region" description="Low complexity" evidence="2">
    <location>
        <begin position="106"/>
        <end position="128"/>
    </location>
</feature>
<keyword evidence="1" id="KW-0175">Coiled coil</keyword>
<reference evidence="3" key="2">
    <citation type="submission" date="2020-05" db="EMBL/GenBank/DDBJ databases">
        <authorList>
            <person name="Kim H.-S."/>
            <person name="Proctor R.H."/>
            <person name="Brown D.W."/>
        </authorList>
    </citation>
    <scope>NUCLEOTIDE SEQUENCE</scope>
    <source>
        <strain evidence="3">NRRL 22465</strain>
    </source>
</reference>
<reference evidence="3" key="1">
    <citation type="journal article" date="2020" name="BMC Genomics">
        <title>Correction to: Identification and distribution of gene clusters required for synthesis of sphingolipid metabolism inhibitors in diverse species of the filamentous fungus Fusarium.</title>
        <authorList>
            <person name="Kim H.S."/>
            <person name="Lohmar J.M."/>
            <person name="Busman M."/>
            <person name="Brown D.W."/>
            <person name="Naumann T.A."/>
            <person name="Divon H.H."/>
            <person name="Lysoe E."/>
            <person name="Uhlig S."/>
            <person name="Proctor R.H."/>
        </authorList>
    </citation>
    <scope>NUCLEOTIDE SEQUENCE</scope>
    <source>
        <strain evidence="3">NRRL 22465</strain>
    </source>
</reference>
<feature type="region of interest" description="Disordered" evidence="2">
    <location>
        <begin position="931"/>
        <end position="988"/>
    </location>
</feature>
<feature type="region of interest" description="Disordered" evidence="2">
    <location>
        <begin position="30"/>
        <end position="136"/>
    </location>
</feature>
<feature type="compositionally biased region" description="Basic and acidic residues" evidence="2">
    <location>
        <begin position="968"/>
        <end position="977"/>
    </location>
</feature>
<evidence type="ECO:0000256" key="1">
    <source>
        <dbReference type="SAM" id="Coils"/>
    </source>
</evidence>
<comment type="caution">
    <text evidence="3">The sequence shown here is derived from an EMBL/GenBank/DDBJ whole genome shotgun (WGS) entry which is preliminary data.</text>
</comment>
<dbReference type="OrthoDB" id="5415512at2759"/>
<feature type="compositionally biased region" description="Low complexity" evidence="2">
    <location>
        <begin position="709"/>
        <end position="721"/>
    </location>
</feature>
<gene>
    <name evidence="3" type="ORF">FZEAL_1104</name>
</gene>
<proteinExistence type="predicted"/>
<feature type="region of interest" description="Disordered" evidence="2">
    <location>
        <begin position="303"/>
        <end position="381"/>
    </location>
</feature>
<feature type="compositionally biased region" description="Basic and acidic residues" evidence="2">
    <location>
        <begin position="863"/>
        <end position="873"/>
    </location>
</feature>
<dbReference type="AlphaFoldDB" id="A0A8H4UTV1"/>
<feature type="compositionally biased region" description="Basic and acidic residues" evidence="2">
    <location>
        <begin position="685"/>
        <end position="708"/>
    </location>
</feature>
<sequence length="1068" mass="120367">MGILSKALRRRRRASQDVDLLSAAFGFPFRLGGLRKEENPRRIRITYDSDDNDESESATEFSMSSDDEEEDEEERRSIYEKPPPPKPTSTRRRHRHGHHRKSSTVSASRKSPRPSTSRSTSRRSTTQSMPKQHVISRVRPSATFPPHIPLHLSRQHCTIPASSTFSASNLNQPFGTLPVQQPQQLYYQDQVAFVPPRAIAQVPVQTPQYITTSAARPVAARPQPPPVAPPTPVDTRSQHKGQQSSRTLPSWAKGSGPYARELQRIQRHIDEKMADLAEEPTSRVLRRDLRHLQDRLNETLNKAIAGNDAAQAHDRRQSMSTSSIFSLPANKSPTPPAERVSNVNGTEARDAPVPTKDIPVEPQTTRRLQQRKLHEQRDESPERVRRHHFCSDCGNIRSVRFHKRYPLEPRQKSKFNLCESCREERINRGVVQNYHFCFNCGCVRSKSFNDQHRILPGEPILPNYCGMCRLEVQADEGIAETSVLGLKSPRGAGKRATQPVSDSEEDFDSLTANYHRSHHSNYKSEPIDVRKKTHETRARTATTSQSQKHRGERPHVRHPEPLNIRISTPSPDPNDASPISPYCPTRIIGSAGRRAQRKSSGQLDTEPTNRTEKAEKPNNYRAPYIENSTSVPSSRRDTSSPVFSKAKSDSKEKKKAKAAKKQDNRHSGPKHGSGEDRPSSSSSRRTRDQNPRDSPRLREKSIESDRSNDSYPNSSKSSGSKTVRFKQSVDIRTTLPPDWDSQPSEAEGPLDNNRASRSASSPLISRNGSYKPRPREEDEESHNYLHPHLGRSAMKSPGAYREFLQTPDNFRAGTPSKGYSQGAFSKDFGQEDDWNSFRSPRQPPEDFYSGGDGFQNYYDGPAEESHEFARGVDNDGYGEQFMESTTSLPSFLPMGGGFGSFFNNFADRQTTPSPEEYRPYTNVNTVFTDPDLHNFGADEGHGQAGSNPYYTPRKRRFPKFSFYSSPRCSEKSSKQEKPPLSPGRADEFFWNNGFDPVPIVEEAGSVGDFTPEDQTDLLEYHSISDSSSIETDDDEDLSDRDFSTSSEDTEENIATKLLLQRVLHNHPA</sequence>
<feature type="compositionally biased region" description="Acidic residues" evidence="2">
    <location>
        <begin position="48"/>
        <end position="57"/>
    </location>
</feature>
<name>A0A8H4UTV1_9HYPO</name>
<keyword evidence="4" id="KW-1185">Reference proteome</keyword>
<feature type="compositionally biased region" description="Basic and acidic residues" evidence="2">
    <location>
        <begin position="525"/>
        <end position="538"/>
    </location>
</feature>
<feature type="compositionally biased region" description="Basic and acidic residues" evidence="2">
    <location>
        <begin position="607"/>
        <end position="618"/>
    </location>
</feature>
<dbReference type="Proteomes" id="UP000635477">
    <property type="component" value="Unassembled WGS sequence"/>
</dbReference>
<evidence type="ECO:0000256" key="2">
    <source>
        <dbReference type="SAM" id="MobiDB-lite"/>
    </source>
</evidence>
<feature type="compositionally biased region" description="Polar residues" evidence="2">
    <location>
        <begin position="318"/>
        <end position="332"/>
    </location>
</feature>
<evidence type="ECO:0000313" key="3">
    <source>
        <dbReference type="EMBL" id="KAF4983481.1"/>
    </source>
</evidence>
<organism evidence="3 4">
    <name type="scientific">Fusarium zealandicum</name>
    <dbReference type="NCBI Taxonomy" id="1053134"/>
    <lineage>
        <taxon>Eukaryota</taxon>
        <taxon>Fungi</taxon>
        <taxon>Dikarya</taxon>
        <taxon>Ascomycota</taxon>
        <taxon>Pezizomycotina</taxon>
        <taxon>Sordariomycetes</taxon>
        <taxon>Hypocreomycetidae</taxon>
        <taxon>Hypocreales</taxon>
        <taxon>Nectriaceae</taxon>
        <taxon>Fusarium</taxon>
        <taxon>Fusarium staphyleae species complex</taxon>
    </lineage>
</organism>
<feature type="region of interest" description="Disordered" evidence="2">
    <location>
        <begin position="1000"/>
        <end position="1053"/>
    </location>
</feature>
<feature type="region of interest" description="Disordered" evidence="2">
    <location>
        <begin position="514"/>
        <end position="794"/>
    </location>
</feature>
<feature type="region of interest" description="Disordered" evidence="2">
    <location>
        <begin position="214"/>
        <end position="257"/>
    </location>
</feature>
<feature type="region of interest" description="Disordered" evidence="2">
    <location>
        <begin position="807"/>
        <end position="889"/>
    </location>
</feature>
<feature type="compositionally biased region" description="Basic and acidic residues" evidence="2">
    <location>
        <begin position="34"/>
        <end position="47"/>
    </location>
</feature>
<protein>
    <submittedName>
        <fullName evidence="3">Uncharacterized protein</fullName>
    </submittedName>
</protein>
<feature type="compositionally biased region" description="Basic and acidic residues" evidence="2">
    <location>
        <begin position="931"/>
        <end position="941"/>
    </location>
</feature>
<feature type="coiled-coil region" evidence="1">
    <location>
        <begin position="259"/>
        <end position="302"/>
    </location>
</feature>
<accession>A0A8H4UTV1</accession>
<feature type="compositionally biased region" description="Basic and acidic residues" evidence="2">
    <location>
        <begin position="372"/>
        <end position="381"/>
    </location>
</feature>
<evidence type="ECO:0000313" key="4">
    <source>
        <dbReference type="Proteomes" id="UP000635477"/>
    </source>
</evidence>
<dbReference type="EMBL" id="JABEYC010000064">
    <property type="protein sequence ID" value="KAF4983481.1"/>
    <property type="molecule type" value="Genomic_DNA"/>
</dbReference>
<feature type="compositionally biased region" description="Basic and acidic residues" evidence="2">
    <location>
        <begin position="660"/>
        <end position="678"/>
    </location>
</feature>
<feature type="compositionally biased region" description="Basic residues" evidence="2">
    <location>
        <begin position="89"/>
        <end position="102"/>
    </location>
</feature>
<feature type="compositionally biased region" description="Polar residues" evidence="2">
    <location>
        <begin position="753"/>
        <end position="768"/>
    </location>
</feature>
<feature type="compositionally biased region" description="Pro residues" evidence="2">
    <location>
        <begin position="222"/>
        <end position="232"/>
    </location>
</feature>